<dbReference type="GO" id="GO:0000981">
    <property type="term" value="F:DNA-binding transcription factor activity, RNA polymerase II-specific"/>
    <property type="evidence" value="ECO:0007669"/>
    <property type="project" value="InterPro"/>
</dbReference>
<dbReference type="Pfam" id="PF00046">
    <property type="entry name" value="Homeodomain"/>
    <property type="match status" value="1"/>
</dbReference>
<dbReference type="Gene3D" id="1.10.10.60">
    <property type="entry name" value="Homeodomain-like"/>
    <property type="match status" value="1"/>
</dbReference>
<evidence type="ECO:0000313" key="10">
    <source>
        <dbReference type="EMBL" id="CAA57211.1"/>
    </source>
</evidence>
<dbReference type="PROSITE" id="PS00027">
    <property type="entry name" value="HOMEOBOX_1"/>
    <property type="match status" value="1"/>
</dbReference>
<feature type="domain" description="Homeobox" evidence="9">
    <location>
        <begin position="171"/>
        <end position="231"/>
    </location>
</feature>
<evidence type="ECO:0000256" key="1">
    <source>
        <dbReference type="ARBA" id="ARBA00004123"/>
    </source>
</evidence>
<dbReference type="SUPFAM" id="SSF46689">
    <property type="entry name" value="Homeodomain-like"/>
    <property type="match status" value="1"/>
</dbReference>
<dbReference type="PRINTS" id="PR00024">
    <property type="entry name" value="HOMEOBOX"/>
</dbReference>
<dbReference type="GO" id="GO:0005634">
    <property type="term" value="C:nucleus"/>
    <property type="evidence" value="ECO:0007669"/>
    <property type="project" value="UniProtKB-SubCell"/>
</dbReference>
<evidence type="ECO:0000256" key="3">
    <source>
        <dbReference type="ARBA" id="ARBA00023125"/>
    </source>
</evidence>
<dbReference type="PROSITE" id="PS50071">
    <property type="entry name" value="HOMEOBOX_2"/>
    <property type="match status" value="1"/>
</dbReference>
<evidence type="ECO:0000259" key="9">
    <source>
        <dbReference type="PROSITE" id="PS50071"/>
    </source>
</evidence>
<dbReference type="InterPro" id="IPR009057">
    <property type="entry name" value="Homeodomain-like_sf"/>
</dbReference>
<accession>Q25679</accession>
<keyword evidence="3 6" id="KW-0238">DNA-binding</keyword>
<dbReference type="InterPro" id="IPR017970">
    <property type="entry name" value="Homeobox_CS"/>
</dbReference>
<dbReference type="PIR" id="S60619">
    <property type="entry name" value="S60619"/>
</dbReference>
<reference evidence="10" key="1">
    <citation type="journal article" date="1995" name="Dev. Biol.">
        <title>Life stage and tissue-specific expression of the homeobox gene cnox1-Pc of the hydrozoan Podocoryne carnea.</title>
        <authorList>
            <person name="Aerne B.L."/>
            <person name="Baader C.D."/>
            <person name="Schmid V."/>
        </authorList>
    </citation>
    <scope>NUCLEOTIDE SEQUENCE</scope>
</reference>
<dbReference type="InterPro" id="IPR001356">
    <property type="entry name" value="HD"/>
</dbReference>
<comment type="subcellular location">
    <subcellularLocation>
        <location evidence="1 6 7">Nucleus</location>
    </subcellularLocation>
</comment>
<evidence type="ECO:0000256" key="6">
    <source>
        <dbReference type="PROSITE-ProRule" id="PRU00108"/>
    </source>
</evidence>
<evidence type="ECO:0000256" key="5">
    <source>
        <dbReference type="ARBA" id="ARBA00023242"/>
    </source>
</evidence>
<keyword evidence="2" id="KW-0217">Developmental protein</keyword>
<dbReference type="PANTHER" id="PTHR45946">
    <property type="entry name" value="HOMEOBOX PROTEIN ROUGH-RELATED"/>
    <property type="match status" value="1"/>
</dbReference>
<evidence type="ECO:0000256" key="7">
    <source>
        <dbReference type="RuleBase" id="RU000682"/>
    </source>
</evidence>
<dbReference type="InterPro" id="IPR046327">
    <property type="entry name" value="HXA1/B1/D1"/>
</dbReference>
<dbReference type="InterPro" id="IPR020479">
    <property type="entry name" value="HD_metazoa"/>
</dbReference>
<evidence type="ECO:0000256" key="4">
    <source>
        <dbReference type="ARBA" id="ARBA00023155"/>
    </source>
</evidence>
<name>Q25679_PODCA</name>
<dbReference type="PANTHER" id="PTHR45946:SF4">
    <property type="entry name" value="HOMEOBOX PROTEIN ROUGH-RELATED"/>
    <property type="match status" value="1"/>
</dbReference>
<proteinExistence type="predicted"/>
<dbReference type="AlphaFoldDB" id="Q25679"/>
<dbReference type="CDD" id="cd00086">
    <property type="entry name" value="homeodomain"/>
    <property type="match status" value="1"/>
</dbReference>
<dbReference type="EMBL" id="X81455">
    <property type="protein sequence ID" value="CAA57211.1"/>
    <property type="molecule type" value="Genomic_DNA"/>
</dbReference>
<gene>
    <name evidence="10" type="primary">hox1</name>
</gene>
<organism evidence="10">
    <name type="scientific">Podocoryna carnea</name>
    <name type="common">Hydrozoan</name>
    <dbReference type="NCBI Taxonomy" id="6096"/>
    <lineage>
        <taxon>Eukaryota</taxon>
        <taxon>Metazoa</taxon>
        <taxon>Cnidaria</taxon>
        <taxon>Hydrozoa</taxon>
        <taxon>Hydroidolina</taxon>
        <taxon>Anthoathecata</taxon>
        <taxon>Filifera</taxon>
        <taxon>Hydractiniidae</taxon>
        <taxon>Podocoryna</taxon>
    </lineage>
</organism>
<feature type="region of interest" description="Disordered" evidence="8">
    <location>
        <begin position="126"/>
        <end position="174"/>
    </location>
</feature>
<dbReference type="SMART" id="SM00389">
    <property type="entry name" value="HOX"/>
    <property type="match status" value="1"/>
</dbReference>
<sequence>MLTTSTKDMTQLPTPSLTTVASTEEVKTAYSAQSTCRYSNCHGYAHTLQYFPNASQQQEEKKRKVTLEHFASPLNWNDNKSGLEFINRSFDSFVTAGNETTSKQHKDRANKKCWNTANYQWMNIKRERKTTGKQREETKQTESTQKPVLNKTVHETNKGREETQTKDQNMSELSKKRVCFSQKQIVELEKEFHFNKYLTRARRVEISHTLDLTEAQIKIWFQNRRMKHKREQKEKMSHIRKKVTPPNRCPVEYPCSNSWPNTIYQEQPPLFPPITPSI</sequence>
<evidence type="ECO:0000256" key="8">
    <source>
        <dbReference type="SAM" id="MobiDB-lite"/>
    </source>
</evidence>
<feature type="compositionally biased region" description="Basic and acidic residues" evidence="8">
    <location>
        <begin position="129"/>
        <end position="140"/>
    </location>
</feature>
<keyword evidence="4 6" id="KW-0371">Homeobox</keyword>
<evidence type="ECO:0000256" key="2">
    <source>
        <dbReference type="ARBA" id="ARBA00022473"/>
    </source>
</evidence>
<dbReference type="GO" id="GO:0000978">
    <property type="term" value="F:RNA polymerase II cis-regulatory region sequence-specific DNA binding"/>
    <property type="evidence" value="ECO:0007669"/>
    <property type="project" value="TreeGrafter"/>
</dbReference>
<protein>
    <submittedName>
        <fullName evidence="10">Hox1 protein</fullName>
    </submittedName>
</protein>
<feature type="DNA-binding region" description="Homeobox" evidence="6">
    <location>
        <begin position="173"/>
        <end position="232"/>
    </location>
</feature>
<feature type="compositionally biased region" description="Basic and acidic residues" evidence="8">
    <location>
        <begin position="152"/>
        <end position="165"/>
    </location>
</feature>
<keyword evidence="5 6" id="KW-0539">Nucleus</keyword>